<sequence length="228" mass="25074">MVTVSNKSFNSEIKLSFIIFILIFLIKAPIQAQFQPSGVVKLVEGNGIIIRNGIQINIQKKETIIKNGDLIRTNVPGKIILTLLGGDDFFIAPDTEIKFKENKKKKGLSNIINRNLTLKGRLLAKIRKNLARPIQIRTPNAIVAVKGTEFVTEFIQGITNVGTIKGLVSMTSIVNNKSVELKEGTMSSVNIEGTVMPPSEFSGKLMQDFEFAGDKMSEEDAAGKKIKL</sequence>
<name>A0A382GE55_9ZZZZ</name>
<dbReference type="Pfam" id="PF04773">
    <property type="entry name" value="FecR"/>
    <property type="match status" value="1"/>
</dbReference>
<dbReference type="PANTHER" id="PTHR38731">
    <property type="entry name" value="LIPL45-RELATED LIPOPROTEIN-RELATED"/>
    <property type="match status" value="1"/>
</dbReference>
<proteinExistence type="predicted"/>
<dbReference type="AlphaFoldDB" id="A0A382GE55"/>
<organism evidence="2">
    <name type="scientific">marine metagenome</name>
    <dbReference type="NCBI Taxonomy" id="408172"/>
    <lineage>
        <taxon>unclassified sequences</taxon>
        <taxon>metagenomes</taxon>
        <taxon>ecological metagenomes</taxon>
    </lineage>
</organism>
<dbReference type="EMBL" id="UINC01054782">
    <property type="protein sequence ID" value="SVB72903.1"/>
    <property type="molecule type" value="Genomic_DNA"/>
</dbReference>
<feature type="domain" description="FecR protein" evidence="1">
    <location>
        <begin position="70"/>
        <end position="168"/>
    </location>
</feature>
<accession>A0A382GE55</accession>
<reference evidence="2" key="1">
    <citation type="submission" date="2018-05" db="EMBL/GenBank/DDBJ databases">
        <authorList>
            <person name="Lanie J.A."/>
            <person name="Ng W.-L."/>
            <person name="Kazmierczak K.M."/>
            <person name="Andrzejewski T.M."/>
            <person name="Davidsen T.M."/>
            <person name="Wayne K.J."/>
            <person name="Tettelin H."/>
            <person name="Glass J.I."/>
            <person name="Rusch D."/>
            <person name="Podicherti R."/>
            <person name="Tsui H.-C.T."/>
            <person name="Winkler M.E."/>
        </authorList>
    </citation>
    <scope>NUCLEOTIDE SEQUENCE</scope>
</reference>
<gene>
    <name evidence="2" type="ORF">METZ01_LOCUS225757</name>
</gene>
<evidence type="ECO:0000259" key="1">
    <source>
        <dbReference type="Pfam" id="PF04773"/>
    </source>
</evidence>
<protein>
    <recommendedName>
        <fullName evidence="1">FecR protein domain-containing protein</fullName>
    </recommendedName>
</protein>
<evidence type="ECO:0000313" key="2">
    <source>
        <dbReference type="EMBL" id="SVB72903.1"/>
    </source>
</evidence>
<dbReference type="InterPro" id="IPR006860">
    <property type="entry name" value="FecR"/>
</dbReference>
<dbReference type="Gene3D" id="2.60.120.1440">
    <property type="match status" value="1"/>
</dbReference>